<dbReference type="Gene3D" id="3.30.560.10">
    <property type="entry name" value="Glucose Oxidase, domain 3"/>
    <property type="match status" value="1"/>
</dbReference>
<dbReference type="EMBL" id="ML211009">
    <property type="protein sequence ID" value="TFK91922.1"/>
    <property type="molecule type" value="Genomic_DNA"/>
</dbReference>
<keyword evidence="7" id="KW-1185">Reference proteome</keyword>
<feature type="signal peptide" evidence="5">
    <location>
        <begin position="1"/>
        <end position="19"/>
    </location>
</feature>
<evidence type="ECO:0000256" key="1">
    <source>
        <dbReference type="ARBA" id="ARBA00001974"/>
    </source>
</evidence>
<dbReference type="Gene3D" id="4.10.450.10">
    <property type="entry name" value="Glucose Oxidase, domain 2"/>
    <property type="match status" value="1"/>
</dbReference>
<evidence type="ECO:0000313" key="7">
    <source>
        <dbReference type="Proteomes" id="UP000308197"/>
    </source>
</evidence>
<evidence type="ECO:0000256" key="5">
    <source>
        <dbReference type="SAM" id="SignalP"/>
    </source>
</evidence>
<evidence type="ECO:0000256" key="4">
    <source>
        <dbReference type="ARBA" id="ARBA00023002"/>
    </source>
</evidence>
<dbReference type="STRING" id="1314778.A0A5C3PR21"/>
<gene>
    <name evidence="6" type="ORF">K466DRAFT_650768</name>
</gene>
<dbReference type="Gene3D" id="3.50.50.60">
    <property type="entry name" value="FAD/NAD(P)-binding domain"/>
    <property type="match status" value="1"/>
</dbReference>
<sequence>MAMVWMCFCVLEGLPPARLSVTDLPAVVTQAGGSETTARRRQPVLTLRQASRRPVCDELYHVGPSKLEVDVWSTLLNGTSKWNWDALFTGTARRSITLTLGPTCNMQAIGKMKYDASSRGTNRPIQSWDSSSEFSTLGNCTATLANAGVDVCWDAYSGDPFGAYIATNSINPANWMCSYSRSRYIDPLPPRDNLAILSNATVTRLLFDHSNASTLIVTTVE</sequence>
<keyword evidence="4" id="KW-0560">Oxidoreductase</keyword>
<proteinExistence type="predicted"/>
<dbReference type="InterPro" id="IPR027424">
    <property type="entry name" value="Glucose_Oxidase_domain_2"/>
</dbReference>
<reference evidence="6 7" key="1">
    <citation type="journal article" date="2019" name="Nat. Ecol. Evol.">
        <title>Megaphylogeny resolves global patterns of mushroom evolution.</title>
        <authorList>
            <person name="Varga T."/>
            <person name="Krizsan K."/>
            <person name="Foldi C."/>
            <person name="Dima B."/>
            <person name="Sanchez-Garcia M."/>
            <person name="Sanchez-Ramirez S."/>
            <person name="Szollosi G.J."/>
            <person name="Szarkandi J.G."/>
            <person name="Papp V."/>
            <person name="Albert L."/>
            <person name="Andreopoulos W."/>
            <person name="Angelini C."/>
            <person name="Antonin V."/>
            <person name="Barry K.W."/>
            <person name="Bougher N.L."/>
            <person name="Buchanan P."/>
            <person name="Buyck B."/>
            <person name="Bense V."/>
            <person name="Catcheside P."/>
            <person name="Chovatia M."/>
            <person name="Cooper J."/>
            <person name="Damon W."/>
            <person name="Desjardin D."/>
            <person name="Finy P."/>
            <person name="Geml J."/>
            <person name="Haridas S."/>
            <person name="Hughes K."/>
            <person name="Justo A."/>
            <person name="Karasinski D."/>
            <person name="Kautmanova I."/>
            <person name="Kiss B."/>
            <person name="Kocsube S."/>
            <person name="Kotiranta H."/>
            <person name="LaButti K.M."/>
            <person name="Lechner B.E."/>
            <person name="Liimatainen K."/>
            <person name="Lipzen A."/>
            <person name="Lukacs Z."/>
            <person name="Mihaltcheva S."/>
            <person name="Morgado L.N."/>
            <person name="Niskanen T."/>
            <person name="Noordeloos M.E."/>
            <person name="Ohm R.A."/>
            <person name="Ortiz-Santana B."/>
            <person name="Ovrebo C."/>
            <person name="Racz N."/>
            <person name="Riley R."/>
            <person name="Savchenko A."/>
            <person name="Shiryaev A."/>
            <person name="Soop K."/>
            <person name="Spirin V."/>
            <person name="Szebenyi C."/>
            <person name="Tomsovsky M."/>
            <person name="Tulloss R.E."/>
            <person name="Uehling J."/>
            <person name="Grigoriev I.V."/>
            <person name="Vagvolgyi C."/>
            <person name="Papp T."/>
            <person name="Martin F.M."/>
            <person name="Miettinen O."/>
            <person name="Hibbett D.S."/>
            <person name="Nagy L.G."/>
        </authorList>
    </citation>
    <scope>NUCLEOTIDE SEQUENCE [LARGE SCALE GENOMIC DNA]</scope>
    <source>
        <strain evidence="6 7">HHB13444</strain>
    </source>
</reference>
<feature type="chain" id="PRO_5023071668" evidence="5">
    <location>
        <begin position="20"/>
        <end position="221"/>
    </location>
</feature>
<organism evidence="6 7">
    <name type="scientific">Polyporus arcularius HHB13444</name>
    <dbReference type="NCBI Taxonomy" id="1314778"/>
    <lineage>
        <taxon>Eukaryota</taxon>
        <taxon>Fungi</taxon>
        <taxon>Dikarya</taxon>
        <taxon>Basidiomycota</taxon>
        <taxon>Agaricomycotina</taxon>
        <taxon>Agaricomycetes</taxon>
        <taxon>Polyporales</taxon>
        <taxon>Polyporaceae</taxon>
        <taxon>Polyporus</taxon>
    </lineage>
</organism>
<dbReference type="Proteomes" id="UP000308197">
    <property type="component" value="Unassembled WGS sequence"/>
</dbReference>
<evidence type="ECO:0000256" key="3">
    <source>
        <dbReference type="ARBA" id="ARBA00022827"/>
    </source>
</evidence>
<evidence type="ECO:0000313" key="6">
    <source>
        <dbReference type="EMBL" id="TFK91922.1"/>
    </source>
</evidence>
<comment type="cofactor">
    <cofactor evidence="1">
        <name>FAD</name>
        <dbReference type="ChEBI" id="CHEBI:57692"/>
    </cofactor>
</comment>
<keyword evidence="3" id="KW-0274">FAD</keyword>
<keyword evidence="2" id="KW-0285">Flavoprotein</keyword>
<dbReference type="InParanoid" id="A0A5C3PR21"/>
<protein>
    <submittedName>
        <fullName evidence="6">GMC oxidoreductase</fullName>
    </submittedName>
</protein>
<dbReference type="GO" id="GO:0016491">
    <property type="term" value="F:oxidoreductase activity"/>
    <property type="evidence" value="ECO:0007669"/>
    <property type="project" value="UniProtKB-KW"/>
</dbReference>
<evidence type="ECO:0000256" key="2">
    <source>
        <dbReference type="ARBA" id="ARBA00022630"/>
    </source>
</evidence>
<accession>A0A5C3PR21</accession>
<dbReference type="AlphaFoldDB" id="A0A5C3PR21"/>
<keyword evidence="5" id="KW-0732">Signal</keyword>
<dbReference type="InterPro" id="IPR036188">
    <property type="entry name" value="FAD/NAD-bd_sf"/>
</dbReference>
<name>A0A5C3PR21_9APHY</name>